<evidence type="ECO:0000256" key="1">
    <source>
        <dbReference type="SAM" id="Phobius"/>
    </source>
</evidence>
<dbReference type="InterPro" id="IPR019277">
    <property type="entry name" value="DUF2304"/>
</dbReference>
<accession>A0A174YZ38</accession>
<protein>
    <submittedName>
        <fullName evidence="2">Uncharacterized conserved protein</fullName>
    </submittedName>
</protein>
<feature type="transmembrane region" description="Helical" evidence="1">
    <location>
        <begin position="69"/>
        <end position="87"/>
    </location>
</feature>
<dbReference type="EMBL" id="CZBU01000005">
    <property type="protein sequence ID" value="CUQ78857.1"/>
    <property type="molecule type" value="Genomic_DNA"/>
</dbReference>
<dbReference type="AlphaFoldDB" id="A0A174YZ38"/>
<evidence type="ECO:0000313" key="2">
    <source>
        <dbReference type="EMBL" id="CUQ78857.1"/>
    </source>
</evidence>
<dbReference type="Proteomes" id="UP000095621">
    <property type="component" value="Unassembled WGS sequence"/>
</dbReference>
<proteinExistence type="predicted"/>
<sequence length="113" mass="12869">MTLSLKVVLIVISILTCFYIARKLRKSQMNINDTVFWIFFALVLVLLSVFPGIAGWGADVLGFQADVNFVFVVVIFLLILRVFVMSIKISVLEDKLRNLTEEIAVRNNMSEKK</sequence>
<gene>
    <name evidence="2" type="ORF">ERS852490_02509</name>
</gene>
<keyword evidence="1" id="KW-0812">Transmembrane</keyword>
<dbReference type="Pfam" id="PF10066">
    <property type="entry name" value="DUF2304"/>
    <property type="match status" value="1"/>
</dbReference>
<reference evidence="2 3" key="1">
    <citation type="submission" date="2015-09" db="EMBL/GenBank/DDBJ databases">
        <authorList>
            <consortium name="Pathogen Informatics"/>
        </authorList>
    </citation>
    <scope>NUCLEOTIDE SEQUENCE [LARGE SCALE GENOMIC DNA]</scope>
    <source>
        <strain evidence="2 3">2789STDY5834875</strain>
    </source>
</reference>
<name>A0A174YZ38_9FIRM</name>
<dbReference type="RefSeq" id="WP_055216269.1">
    <property type="nucleotide sequence ID" value="NZ_CZBU01000005.1"/>
</dbReference>
<feature type="transmembrane region" description="Helical" evidence="1">
    <location>
        <begin position="34"/>
        <end position="57"/>
    </location>
</feature>
<dbReference type="OrthoDB" id="2237501at2"/>
<organism evidence="2 3">
    <name type="scientific">Lachnospira eligens</name>
    <dbReference type="NCBI Taxonomy" id="39485"/>
    <lineage>
        <taxon>Bacteria</taxon>
        <taxon>Bacillati</taxon>
        <taxon>Bacillota</taxon>
        <taxon>Clostridia</taxon>
        <taxon>Lachnospirales</taxon>
        <taxon>Lachnospiraceae</taxon>
        <taxon>Lachnospira</taxon>
    </lineage>
</organism>
<keyword evidence="1" id="KW-1133">Transmembrane helix</keyword>
<evidence type="ECO:0000313" key="3">
    <source>
        <dbReference type="Proteomes" id="UP000095621"/>
    </source>
</evidence>
<feature type="transmembrane region" description="Helical" evidence="1">
    <location>
        <begin position="6"/>
        <end position="22"/>
    </location>
</feature>
<keyword evidence="1" id="KW-0472">Membrane</keyword>